<dbReference type="InterPro" id="IPR017146">
    <property type="entry name" value="Lanti_2_LanM"/>
</dbReference>
<dbReference type="SMART" id="SM01260">
    <property type="entry name" value="LANC_like"/>
    <property type="match status" value="1"/>
</dbReference>
<feature type="binding site" evidence="1">
    <location>
        <position position="892"/>
    </location>
    <ligand>
        <name>Zn(2+)</name>
        <dbReference type="ChEBI" id="CHEBI:29105"/>
    </ligand>
</feature>
<name>A0A6A8LBF2_BACVE</name>
<dbReference type="InterPro" id="IPR007822">
    <property type="entry name" value="LANC-like"/>
</dbReference>
<dbReference type="Pfam" id="PF05147">
    <property type="entry name" value="LANC_like"/>
    <property type="match status" value="1"/>
</dbReference>
<dbReference type="PANTHER" id="PTHR12736">
    <property type="entry name" value="LANC-LIKE PROTEIN"/>
    <property type="match status" value="1"/>
</dbReference>
<dbReference type="GO" id="GO:0046872">
    <property type="term" value="F:metal ion binding"/>
    <property type="evidence" value="ECO:0007669"/>
    <property type="project" value="UniProtKB-KW"/>
</dbReference>
<dbReference type="GO" id="GO:0031179">
    <property type="term" value="P:peptide modification"/>
    <property type="evidence" value="ECO:0007669"/>
    <property type="project" value="InterPro"/>
</dbReference>
<gene>
    <name evidence="3" type="primary">lanM</name>
    <name evidence="3" type="ORF">GKC39_02840</name>
</gene>
<proteinExistence type="predicted"/>
<dbReference type="InterPro" id="IPR025410">
    <property type="entry name" value="Lant_dehyd"/>
</dbReference>
<protein>
    <submittedName>
        <fullName evidence="3">Type 2 lantipeptide synthetase LanM</fullName>
    </submittedName>
</protein>
<dbReference type="GO" id="GO:0005975">
    <property type="term" value="P:carbohydrate metabolic process"/>
    <property type="evidence" value="ECO:0007669"/>
    <property type="project" value="InterPro"/>
</dbReference>
<dbReference type="SUPFAM" id="SSF158745">
    <property type="entry name" value="LanC-like"/>
    <property type="match status" value="1"/>
</dbReference>
<comment type="caution">
    <text evidence="3">The sequence shown here is derived from an EMBL/GenBank/DDBJ whole genome shotgun (WGS) entry which is preliminary data.</text>
</comment>
<evidence type="ECO:0000259" key="2">
    <source>
        <dbReference type="Pfam" id="PF13575"/>
    </source>
</evidence>
<dbReference type="RefSeq" id="WP_057080226.1">
    <property type="nucleotide sequence ID" value="NZ_BPWC01000003.1"/>
</dbReference>
<feature type="domain" description="Lantibiotic biosynthesis protein dehydration" evidence="2">
    <location>
        <begin position="133"/>
        <end position="506"/>
    </location>
</feature>
<evidence type="ECO:0000313" key="3">
    <source>
        <dbReference type="EMBL" id="MSE00998.1"/>
    </source>
</evidence>
<dbReference type="Gene3D" id="1.50.10.10">
    <property type="match status" value="1"/>
</dbReference>
<keyword evidence="1" id="KW-0479">Metal-binding</keyword>
<accession>A0A6A8LBF2</accession>
<feature type="binding site" evidence="1">
    <location>
        <position position="893"/>
    </location>
    <ligand>
        <name>Zn(2+)</name>
        <dbReference type="ChEBI" id="CHEBI:29105"/>
    </ligand>
</feature>
<organism evidence="3">
    <name type="scientific">Bacillus velezensis</name>
    <dbReference type="NCBI Taxonomy" id="492670"/>
    <lineage>
        <taxon>Bacteria</taxon>
        <taxon>Bacillati</taxon>
        <taxon>Bacillota</taxon>
        <taxon>Bacilli</taxon>
        <taxon>Bacillales</taxon>
        <taxon>Bacillaceae</taxon>
        <taxon>Bacillus</taxon>
        <taxon>Bacillus amyloliquefaciens group</taxon>
    </lineage>
</organism>
<dbReference type="InterPro" id="IPR012341">
    <property type="entry name" value="6hp_glycosidase-like_sf"/>
</dbReference>
<dbReference type="GO" id="GO:0005886">
    <property type="term" value="C:plasma membrane"/>
    <property type="evidence" value="ECO:0007669"/>
    <property type="project" value="TreeGrafter"/>
</dbReference>
<reference evidence="3" key="1">
    <citation type="submission" date="2019-11" db="EMBL/GenBank/DDBJ databases">
        <title>Draft Genome Sequence of Plant Growth-Promoting Rhizosphere-Associated Bacteria.</title>
        <authorList>
            <person name="Vasilyev I.Y."/>
            <person name="Radchenko V."/>
            <person name="Ilnitskaya E.V."/>
        </authorList>
    </citation>
    <scope>NUCLEOTIDE SEQUENCE</scope>
    <source>
        <strain evidence="3">VRA_517_n</strain>
    </source>
</reference>
<feature type="binding site" evidence="1">
    <location>
        <position position="839"/>
    </location>
    <ligand>
        <name>Zn(2+)</name>
        <dbReference type="ChEBI" id="CHEBI:29105"/>
    </ligand>
</feature>
<keyword evidence="1" id="KW-0862">Zinc</keyword>
<dbReference type="Pfam" id="PF13575">
    <property type="entry name" value="DUF4135"/>
    <property type="match status" value="1"/>
</dbReference>
<dbReference type="PANTHER" id="PTHR12736:SF7">
    <property type="entry name" value="LANC-LIKE PROTEIN 3"/>
    <property type="match status" value="1"/>
</dbReference>
<sequence length="979" mass="113102">MDISYENNNFITDAVINFSSPTNEVEKLRIKNKDYFGNFYTFFLDFYQQRLVNTLENASKENNVKLNKHKIISSALEAFNQELIQLCIRTLIVDINERKEKGLLEGKDSRSRYKNYNNLIFKSEYVAEILNKYPVLTYLISSRISNKILYLKEVLENLRKNRQDIYRELKIEFDEVSNIYFSSGDTHNGGKNVLIIETNQGKIVYKPHSLSPDILFNSIVDYVNNSDKILKKIYKTRTLNYKDYGYQEFIDYKECETSEKLNFYFYRVGVSLSIFHIIGCDDLHHENLIAHGEYPVVIDLETLIKNNSMYKPRNNNLIDNFHEDINYSVLGTMLLPLNLQTSIFDFDLGGISNDENQTSEIWKSYIIDFEGTDEIQLTKKSVIMNSTQNRAAYNGKAADPKDYIEEILKGFTDCYNFVLENKSGFYDLVKKVGNSNLEVRQVLRATSIYARFLEASTHPNYLSSFEERKELFKKINIAEGVTDKFSKKNLNELESLMCNDIPYFSTMYNSLDLICNKSTSIVNFFRECLLDVVLNKIKSISKTSLKKQQYYIRMSLTTTIKDSWKRTNKHNKKYRPKLFGNNYKNYLECATEIGDLFLETAIWNNDRSKCTWVTPIISENNKVKLGPLNFDLYEGGGVILFLALLGKETGNKEYFDLAFAGMRGIEELFLSDDKMDGRLSLFTGIGSLSYIYYHLYTYTNDYKYYEKFKKYINKINEMNISGDIPLDIVGGVSSLIVFLLNLYKETKLDILNSVCCKLGNTLYQCLEKNGKHNYLTGLSHGYSGFTWALCYLGHITKDEKYTTLGKELLKRENKFFDLNTSNWKDLREGEGNSDPVYWCHGAGGIALSRAFLKNLLKNKENVVDKEFDKDLNCAISKLLSDGFKKTTDHSLCHGIFGNIDILLKLSELLNDIDLQEVAFKEAQNAINYIRNKGFIPGLQDHFDLNTFMLGLGGVGYSLLRLHNPVNPSLLAMEVRSYNE</sequence>
<evidence type="ECO:0000256" key="1">
    <source>
        <dbReference type="PIRSR" id="PIRSR607822-1"/>
    </source>
</evidence>
<dbReference type="EMBL" id="WKKV01000001">
    <property type="protein sequence ID" value="MSE00998.1"/>
    <property type="molecule type" value="Genomic_DNA"/>
</dbReference>
<dbReference type="CDD" id="cd04792">
    <property type="entry name" value="LanM-like"/>
    <property type="match status" value="1"/>
</dbReference>
<dbReference type="PIRSF" id="PIRSF037228">
    <property type="entry name" value="Lant_mod_RumM"/>
    <property type="match status" value="1"/>
</dbReference>
<dbReference type="AlphaFoldDB" id="A0A6A8LBF2"/>
<dbReference type="PRINTS" id="PR01950">
    <property type="entry name" value="LANCSUPER"/>
</dbReference>
<dbReference type="NCBIfam" id="TIGR03897">
    <property type="entry name" value="lanti_2_LanM"/>
    <property type="match status" value="1"/>
</dbReference>